<dbReference type="EMBL" id="JABBZM010000003">
    <property type="protein sequence ID" value="NMV37112.1"/>
    <property type="molecule type" value="Genomic_DNA"/>
</dbReference>
<reference evidence="1 2" key="1">
    <citation type="submission" date="2020-04" db="EMBL/GenBank/DDBJ databases">
        <title>Ralstonia insidiosa genome sequencing and assembly.</title>
        <authorList>
            <person name="Martins R.C.R."/>
            <person name="Perdigao-Neto L.V."/>
            <person name="Levin A.S.S."/>
            <person name="Costa S.F."/>
        </authorList>
    </citation>
    <scope>NUCLEOTIDE SEQUENCE [LARGE SCALE GENOMIC DNA]</scope>
    <source>
        <strain evidence="1 2">5047</strain>
    </source>
</reference>
<proteinExistence type="predicted"/>
<evidence type="ECO:0000313" key="1">
    <source>
        <dbReference type="EMBL" id="NMV37112.1"/>
    </source>
</evidence>
<sequence length="114" mass="12541">MGEDYTHPIDHPHHAAGGRQGYRRLRQQLHDLASEIMIVADVSGQQLRFQGSELVCSQALDDCRHAALVTVPAALLRGAFFQVPANRHPRLLYSRIDSLIAPKAASVVVRLPLG</sequence>
<dbReference type="RefSeq" id="WP_169339341.1">
    <property type="nucleotide sequence ID" value="NZ_JABBZM010000003.1"/>
</dbReference>
<name>A0A848NPQ5_9RALS</name>
<comment type="caution">
    <text evidence="1">The sequence shown here is derived from an EMBL/GenBank/DDBJ whole genome shotgun (WGS) entry which is preliminary data.</text>
</comment>
<gene>
    <name evidence="1" type="ORF">HGR00_04230</name>
</gene>
<dbReference type="Proteomes" id="UP000575469">
    <property type="component" value="Unassembled WGS sequence"/>
</dbReference>
<dbReference type="AlphaFoldDB" id="A0A848NPQ5"/>
<protein>
    <submittedName>
        <fullName evidence="1">Uncharacterized protein</fullName>
    </submittedName>
</protein>
<accession>A0A848NPQ5</accession>
<evidence type="ECO:0000313" key="2">
    <source>
        <dbReference type="Proteomes" id="UP000575469"/>
    </source>
</evidence>
<organism evidence="1 2">
    <name type="scientific">Ralstonia insidiosa</name>
    <dbReference type="NCBI Taxonomy" id="190721"/>
    <lineage>
        <taxon>Bacteria</taxon>
        <taxon>Pseudomonadati</taxon>
        <taxon>Pseudomonadota</taxon>
        <taxon>Betaproteobacteria</taxon>
        <taxon>Burkholderiales</taxon>
        <taxon>Burkholderiaceae</taxon>
        <taxon>Ralstonia</taxon>
    </lineage>
</organism>